<evidence type="ECO:0000256" key="4">
    <source>
        <dbReference type="ARBA" id="ARBA00022448"/>
    </source>
</evidence>
<dbReference type="EMBL" id="UOYP01000216">
    <property type="protein sequence ID" value="VAY88292.1"/>
    <property type="molecule type" value="Genomic_DNA"/>
</dbReference>
<dbReference type="EC" id="3.6.3.14" evidence="15"/>
<dbReference type="GO" id="GO:0046961">
    <property type="term" value="F:proton-transporting ATPase activity, rotational mechanism"/>
    <property type="evidence" value="ECO:0007669"/>
    <property type="project" value="TreeGrafter"/>
</dbReference>
<accession>A0A3P3ZNM4</accession>
<organism evidence="15">
    <name type="scientific">mine drainage metagenome</name>
    <dbReference type="NCBI Taxonomy" id="410659"/>
    <lineage>
        <taxon>unclassified sequences</taxon>
        <taxon>metagenomes</taxon>
        <taxon>ecological metagenomes</taxon>
    </lineage>
</organism>
<dbReference type="PANTHER" id="PTHR33445:SF1">
    <property type="entry name" value="ATP SYNTHASE SUBUNIT B"/>
    <property type="match status" value="1"/>
</dbReference>
<name>A0A3P3ZNM4_9ZZZZ</name>
<comment type="function">
    <text evidence="13">F(1)F(0) ATP synthase produces ATP from ADP in the presence of a proton or sodium gradient. F-type ATPases consist of two structural domains, F(1) containing the extramembraneous catalytic core and F(0) containing the membrane proton channel, linked together by a central stalk and a peripheral stalk. During catalysis, ATP synthesis in the catalytic domain of F(1) is coupled via a rotary mechanism of the central stalk subunits to proton translocation.</text>
</comment>
<dbReference type="NCBIfam" id="TIGR01144">
    <property type="entry name" value="ATP_synt_b"/>
    <property type="match status" value="1"/>
</dbReference>
<dbReference type="Gene3D" id="1.20.5.620">
    <property type="entry name" value="F1F0 ATP synthase subunit B, membrane domain"/>
    <property type="match status" value="1"/>
</dbReference>
<evidence type="ECO:0000256" key="12">
    <source>
        <dbReference type="ARBA" id="ARBA00023310"/>
    </source>
</evidence>
<comment type="similarity">
    <text evidence="3">Belongs to the ATPase B chain family.</text>
</comment>
<keyword evidence="12" id="KW-0066">ATP synthesis</keyword>
<dbReference type="NCBIfam" id="NF004411">
    <property type="entry name" value="PRK05759.1-2"/>
    <property type="match status" value="1"/>
</dbReference>
<keyword evidence="10" id="KW-0406">Ion transport</keyword>
<evidence type="ECO:0000256" key="13">
    <source>
        <dbReference type="ARBA" id="ARBA00025198"/>
    </source>
</evidence>
<dbReference type="SUPFAM" id="SSF81573">
    <property type="entry name" value="F1F0 ATP synthase subunit B, membrane domain"/>
    <property type="match status" value="1"/>
</dbReference>
<evidence type="ECO:0000256" key="10">
    <source>
        <dbReference type="ARBA" id="ARBA00023065"/>
    </source>
</evidence>
<keyword evidence="9 14" id="KW-1133">Transmembrane helix</keyword>
<dbReference type="GO" id="GO:0045259">
    <property type="term" value="C:proton-transporting ATP synthase complex"/>
    <property type="evidence" value="ECO:0007669"/>
    <property type="project" value="UniProtKB-KW"/>
</dbReference>
<keyword evidence="5" id="KW-1003">Cell membrane</keyword>
<dbReference type="AlphaFoldDB" id="A0A3P3ZNM4"/>
<dbReference type="InterPro" id="IPR028987">
    <property type="entry name" value="ATP_synth_B-like_membr_sf"/>
</dbReference>
<keyword evidence="4" id="KW-0813">Transport</keyword>
<gene>
    <name evidence="15" type="primary">atpF</name>
    <name evidence="15" type="ORF">CARN8_2930017</name>
</gene>
<feature type="transmembrane region" description="Helical" evidence="14">
    <location>
        <begin position="12"/>
        <end position="33"/>
    </location>
</feature>
<evidence type="ECO:0000256" key="14">
    <source>
        <dbReference type="SAM" id="Phobius"/>
    </source>
</evidence>
<dbReference type="CDD" id="cd06503">
    <property type="entry name" value="ATP-synt_Fo_b"/>
    <property type="match status" value="1"/>
</dbReference>
<evidence type="ECO:0000256" key="8">
    <source>
        <dbReference type="ARBA" id="ARBA00022781"/>
    </source>
</evidence>
<reference evidence="15" key="1">
    <citation type="submission" date="2018-10" db="EMBL/GenBank/DDBJ databases">
        <authorList>
            <person name="Plewniak F."/>
        </authorList>
    </citation>
    <scope>NUCLEOTIDE SEQUENCE</scope>
</reference>
<keyword evidence="11 14" id="KW-0472">Membrane</keyword>
<evidence type="ECO:0000256" key="2">
    <source>
        <dbReference type="ARBA" id="ARBA00004308"/>
    </source>
</evidence>
<dbReference type="InterPro" id="IPR050059">
    <property type="entry name" value="ATP_synthase_B_chain"/>
</dbReference>
<evidence type="ECO:0000256" key="3">
    <source>
        <dbReference type="ARBA" id="ARBA00005513"/>
    </source>
</evidence>
<dbReference type="GO" id="GO:0016787">
    <property type="term" value="F:hydrolase activity"/>
    <property type="evidence" value="ECO:0007669"/>
    <property type="project" value="UniProtKB-KW"/>
</dbReference>
<dbReference type="Pfam" id="PF00430">
    <property type="entry name" value="ATP-synt_B"/>
    <property type="match status" value="1"/>
</dbReference>
<evidence type="ECO:0000256" key="11">
    <source>
        <dbReference type="ARBA" id="ARBA00023136"/>
    </source>
</evidence>
<dbReference type="GO" id="GO:0015986">
    <property type="term" value="P:proton motive force-driven ATP synthesis"/>
    <property type="evidence" value="ECO:0007669"/>
    <property type="project" value="InterPro"/>
</dbReference>
<evidence type="ECO:0000256" key="6">
    <source>
        <dbReference type="ARBA" id="ARBA00022547"/>
    </source>
</evidence>
<evidence type="ECO:0000256" key="1">
    <source>
        <dbReference type="ARBA" id="ARBA00004167"/>
    </source>
</evidence>
<dbReference type="GO" id="GO:0012505">
    <property type="term" value="C:endomembrane system"/>
    <property type="evidence" value="ECO:0007669"/>
    <property type="project" value="UniProtKB-SubCell"/>
</dbReference>
<proteinExistence type="inferred from homology"/>
<evidence type="ECO:0000256" key="9">
    <source>
        <dbReference type="ARBA" id="ARBA00022989"/>
    </source>
</evidence>
<keyword evidence="15" id="KW-0378">Hydrolase</keyword>
<sequence>MNINATLFGQAITFAILIWFTMKFVWPPVVAALDERSKRISEGLEAAERGRQDYAKAELRSQDALNEAKARASEIIALSEKQAQIIVQQAHDAAVIEANRVKAQAQAEVEQEVMRARDSLRDRVADLAVSGAEKILRREINVQAHADLLTAIQAEL</sequence>
<dbReference type="HAMAP" id="MF_01398">
    <property type="entry name" value="ATP_synth_b_bprime"/>
    <property type="match status" value="1"/>
</dbReference>
<protein>
    <submittedName>
        <fullName evidence="15">F0 sector of membrane-bound ATP synthase, subunit b</fullName>
        <ecNumber evidence="15">3.6.3.14</ecNumber>
    </submittedName>
</protein>
<keyword evidence="7 14" id="KW-0812">Transmembrane</keyword>
<evidence type="ECO:0000256" key="5">
    <source>
        <dbReference type="ARBA" id="ARBA00022475"/>
    </source>
</evidence>
<keyword evidence="8" id="KW-0375">Hydrogen ion transport</keyword>
<keyword evidence="6" id="KW-0138">CF(0)</keyword>
<comment type="subcellular location">
    <subcellularLocation>
        <location evidence="2">Endomembrane system</location>
    </subcellularLocation>
    <subcellularLocation>
        <location evidence="1">Membrane</location>
        <topology evidence="1">Single-pass membrane protein</topology>
    </subcellularLocation>
</comment>
<evidence type="ECO:0000256" key="7">
    <source>
        <dbReference type="ARBA" id="ARBA00022692"/>
    </source>
</evidence>
<evidence type="ECO:0000313" key="15">
    <source>
        <dbReference type="EMBL" id="VAY88292.1"/>
    </source>
</evidence>
<dbReference type="InterPro" id="IPR002146">
    <property type="entry name" value="ATP_synth_b/b'su_bac/chlpt"/>
</dbReference>
<dbReference type="InterPro" id="IPR005864">
    <property type="entry name" value="ATP_synth_F0_bsu_bac"/>
</dbReference>
<dbReference type="PANTHER" id="PTHR33445">
    <property type="entry name" value="ATP SYNTHASE SUBUNIT B', CHLOROPLASTIC"/>
    <property type="match status" value="1"/>
</dbReference>